<dbReference type="Proteomes" id="UP000541583">
    <property type="component" value="Unassembled WGS sequence"/>
</dbReference>
<reference evidence="1 2" key="1">
    <citation type="submission" date="2020-08" db="EMBL/GenBank/DDBJ databases">
        <title>Genomic Encyclopedia of Type Strains, Phase IV (KMG-V): Genome sequencing to study the core and pangenomes of soil and plant-associated prokaryotes.</title>
        <authorList>
            <person name="Whitman W."/>
        </authorList>
    </citation>
    <scope>NUCLEOTIDE SEQUENCE [LARGE SCALE GENOMIC DNA]</scope>
    <source>
        <strain evidence="1 2">ANJLi2</strain>
    </source>
</reference>
<evidence type="ECO:0000313" key="1">
    <source>
        <dbReference type="EMBL" id="MBB6108699.1"/>
    </source>
</evidence>
<keyword evidence="2" id="KW-1185">Reference proteome</keyword>
<sequence length="61" mass="7253">MYKDAYFDNHPVYSMLSYDVIVGIIQLMIDEGLVSPIGRDGIYIEFKDFREKVKIMYKRVK</sequence>
<gene>
    <name evidence="1" type="ORF">HDF23_001434</name>
</gene>
<protein>
    <submittedName>
        <fullName evidence="1">Uncharacterized protein</fullName>
    </submittedName>
</protein>
<evidence type="ECO:0000313" key="2">
    <source>
        <dbReference type="Proteomes" id="UP000541583"/>
    </source>
</evidence>
<dbReference type="EMBL" id="JACHCB010000002">
    <property type="protein sequence ID" value="MBB6108699.1"/>
    <property type="molecule type" value="Genomic_DNA"/>
</dbReference>
<accession>A0ABR6PG16</accession>
<name>A0ABR6PG16_9SPHI</name>
<proteinExistence type="predicted"/>
<comment type="caution">
    <text evidence="1">The sequence shown here is derived from an EMBL/GenBank/DDBJ whole genome shotgun (WGS) entry which is preliminary data.</text>
</comment>
<organism evidence="1 2">
    <name type="scientific">Mucilaginibacter lappiensis</name>
    <dbReference type="NCBI Taxonomy" id="354630"/>
    <lineage>
        <taxon>Bacteria</taxon>
        <taxon>Pseudomonadati</taxon>
        <taxon>Bacteroidota</taxon>
        <taxon>Sphingobacteriia</taxon>
        <taxon>Sphingobacteriales</taxon>
        <taxon>Sphingobacteriaceae</taxon>
        <taxon>Mucilaginibacter</taxon>
    </lineage>
</organism>